<dbReference type="GO" id="GO:0007165">
    <property type="term" value="P:signal transduction"/>
    <property type="evidence" value="ECO:0007669"/>
    <property type="project" value="InterPro"/>
</dbReference>
<evidence type="ECO:0000256" key="5">
    <source>
        <dbReference type="ARBA" id="ARBA00022481"/>
    </source>
</evidence>
<evidence type="ECO:0000256" key="6">
    <source>
        <dbReference type="ARBA" id="ARBA00022741"/>
    </source>
</evidence>
<keyword evidence="13" id="KW-1185">Reference proteome</keyword>
<dbReference type="SMART" id="SM00175">
    <property type="entry name" value="RAB"/>
    <property type="match status" value="1"/>
</dbReference>
<evidence type="ECO:0000256" key="7">
    <source>
        <dbReference type="ARBA" id="ARBA00022801"/>
    </source>
</evidence>
<dbReference type="PROSITE" id="PS51420">
    <property type="entry name" value="RHO"/>
    <property type="match status" value="1"/>
</dbReference>
<sequence length="212" mass="23756">MTNLKIVILGSGSVGKSAVTIQYVNGEFVDQYDPTIEDMYRKVIEFNGDHIMLEIMDTAGTENFLVMRDLYIRNGQGFILVYSITAKSTFYELDNIKEQVCRVKDSTTSRIPMVVLGNKCDLEKDRQVASKEGQDLVEKWGGNVDFLETSAKSKINISAAFDQLVKQIRSKDPSKSKKKRTSGGGLIIHSLLLLATAFTQKNVYLINVKDDE</sequence>
<gene>
    <name evidence="12" type="primary">rapC</name>
    <name evidence="12" type="ORF">PPL_08912</name>
</gene>
<accession>D3BK31</accession>
<dbReference type="InterPro" id="IPR005225">
    <property type="entry name" value="Small_GTP-bd"/>
</dbReference>
<comment type="catalytic activity">
    <reaction evidence="11">
        <text>GTP + H2O = GDP + phosphate + H(+)</text>
        <dbReference type="Rhea" id="RHEA:19669"/>
        <dbReference type="ChEBI" id="CHEBI:15377"/>
        <dbReference type="ChEBI" id="CHEBI:15378"/>
        <dbReference type="ChEBI" id="CHEBI:37565"/>
        <dbReference type="ChEBI" id="CHEBI:43474"/>
        <dbReference type="ChEBI" id="CHEBI:58189"/>
        <dbReference type="EC" id="3.6.5.2"/>
    </reaction>
</comment>
<evidence type="ECO:0000256" key="2">
    <source>
        <dbReference type="ARBA" id="ARBA00008344"/>
    </source>
</evidence>
<dbReference type="STRING" id="670386.D3BK31"/>
<dbReference type="NCBIfam" id="TIGR00231">
    <property type="entry name" value="small_GTP"/>
    <property type="match status" value="1"/>
</dbReference>
<reference evidence="12 13" key="1">
    <citation type="journal article" date="2011" name="Genome Res.">
        <title>Phylogeny-wide analysis of social amoeba genomes highlights ancient origins for complex intercellular communication.</title>
        <authorList>
            <person name="Heidel A.J."/>
            <person name="Lawal H.M."/>
            <person name="Felder M."/>
            <person name="Schilde C."/>
            <person name="Helps N.R."/>
            <person name="Tunggal B."/>
            <person name="Rivero F."/>
            <person name="John U."/>
            <person name="Schleicher M."/>
            <person name="Eichinger L."/>
            <person name="Platzer M."/>
            <person name="Noegel A.A."/>
            <person name="Schaap P."/>
            <person name="Gloeckner G."/>
        </authorList>
    </citation>
    <scope>NUCLEOTIDE SEQUENCE [LARGE SCALE GENOMIC DNA]</scope>
    <source>
        <strain evidence="13">ATCC 26659 / Pp 5 / PN500</strain>
    </source>
</reference>
<dbReference type="PROSITE" id="PS51419">
    <property type="entry name" value="RAB"/>
    <property type="match status" value="1"/>
</dbReference>
<keyword evidence="6" id="KW-0547">Nucleotide-binding</keyword>
<keyword evidence="9" id="KW-0472">Membrane</keyword>
<name>D3BK31_HETP5</name>
<evidence type="ECO:0000256" key="9">
    <source>
        <dbReference type="ARBA" id="ARBA00023136"/>
    </source>
</evidence>
<evidence type="ECO:0000256" key="3">
    <source>
        <dbReference type="ARBA" id="ARBA00011984"/>
    </source>
</evidence>
<dbReference type="Gene3D" id="3.40.50.300">
    <property type="entry name" value="P-loop containing nucleotide triphosphate hydrolases"/>
    <property type="match status" value="1"/>
</dbReference>
<dbReference type="SUPFAM" id="SSF52540">
    <property type="entry name" value="P-loop containing nucleoside triphosphate hydrolases"/>
    <property type="match status" value="1"/>
</dbReference>
<evidence type="ECO:0000256" key="4">
    <source>
        <dbReference type="ARBA" id="ARBA00022475"/>
    </source>
</evidence>
<dbReference type="Pfam" id="PF00071">
    <property type="entry name" value="Ras"/>
    <property type="match status" value="1"/>
</dbReference>
<dbReference type="GeneID" id="31364388"/>
<dbReference type="SMART" id="SM00174">
    <property type="entry name" value="RHO"/>
    <property type="match status" value="1"/>
</dbReference>
<dbReference type="FunFam" id="3.40.50.300:FF:001763">
    <property type="entry name" value="Ras family gtpase"/>
    <property type="match status" value="1"/>
</dbReference>
<evidence type="ECO:0000256" key="1">
    <source>
        <dbReference type="ARBA" id="ARBA00004236"/>
    </source>
</evidence>
<evidence type="ECO:0000256" key="10">
    <source>
        <dbReference type="ARBA" id="ARBA00023289"/>
    </source>
</evidence>
<dbReference type="GO" id="GO:0005525">
    <property type="term" value="F:GTP binding"/>
    <property type="evidence" value="ECO:0007669"/>
    <property type="project" value="UniProtKB-KW"/>
</dbReference>
<dbReference type="GO" id="GO:0003925">
    <property type="term" value="F:G protein activity"/>
    <property type="evidence" value="ECO:0007669"/>
    <property type="project" value="UniProtKB-EC"/>
</dbReference>
<dbReference type="Proteomes" id="UP000001396">
    <property type="component" value="Unassembled WGS sequence"/>
</dbReference>
<evidence type="ECO:0000256" key="8">
    <source>
        <dbReference type="ARBA" id="ARBA00023134"/>
    </source>
</evidence>
<dbReference type="PANTHER" id="PTHR24070">
    <property type="entry name" value="RAS, DI-RAS, AND RHEB FAMILY MEMBERS OF SMALL GTPASE SUPERFAMILY"/>
    <property type="match status" value="1"/>
</dbReference>
<dbReference type="OMA" id="HIMLEIM"/>
<evidence type="ECO:0000256" key="11">
    <source>
        <dbReference type="ARBA" id="ARBA00048098"/>
    </source>
</evidence>
<keyword evidence="5" id="KW-0488">Methylation</keyword>
<keyword evidence="4" id="KW-1003">Cell membrane</keyword>
<dbReference type="AlphaFoldDB" id="D3BK31"/>
<evidence type="ECO:0000313" key="12">
    <source>
        <dbReference type="EMBL" id="EFA78261.1"/>
    </source>
</evidence>
<dbReference type="EMBL" id="ADBJ01000038">
    <property type="protein sequence ID" value="EFA78261.1"/>
    <property type="molecule type" value="Genomic_DNA"/>
</dbReference>
<dbReference type="RefSeq" id="XP_020430386.1">
    <property type="nucleotide sequence ID" value="XM_020579711.1"/>
</dbReference>
<protein>
    <recommendedName>
        <fullName evidence="3">small monomeric GTPase</fullName>
        <ecNumber evidence="3">3.6.5.2</ecNumber>
    </recommendedName>
</protein>
<dbReference type="GO" id="GO:1900024">
    <property type="term" value="P:regulation of substrate adhesion-dependent cell spreading"/>
    <property type="evidence" value="ECO:0007669"/>
    <property type="project" value="UniProtKB-ARBA"/>
</dbReference>
<dbReference type="InParanoid" id="D3BK31"/>
<dbReference type="SMART" id="SM00173">
    <property type="entry name" value="RAS"/>
    <property type="match status" value="1"/>
</dbReference>
<proteinExistence type="inferred from homology"/>
<dbReference type="PROSITE" id="PS51421">
    <property type="entry name" value="RAS"/>
    <property type="match status" value="1"/>
</dbReference>
<dbReference type="InterPro" id="IPR001806">
    <property type="entry name" value="Small_GTPase"/>
</dbReference>
<dbReference type="PRINTS" id="PR00449">
    <property type="entry name" value="RASTRNSFRMNG"/>
</dbReference>
<keyword evidence="7" id="KW-0378">Hydrolase</keyword>
<comment type="subcellular location">
    <subcellularLocation>
        <location evidence="1">Cell membrane</location>
    </subcellularLocation>
</comment>
<dbReference type="GO" id="GO:0030334">
    <property type="term" value="P:regulation of cell migration"/>
    <property type="evidence" value="ECO:0007669"/>
    <property type="project" value="UniProtKB-ARBA"/>
</dbReference>
<comment type="similarity">
    <text evidence="2">Belongs to the small GTPase superfamily. Ras family.</text>
</comment>
<dbReference type="InterPro" id="IPR027417">
    <property type="entry name" value="P-loop_NTPase"/>
</dbReference>
<dbReference type="GO" id="GO:0061118">
    <property type="term" value="P:regulation of positive chemotaxis to cAMP"/>
    <property type="evidence" value="ECO:0007669"/>
    <property type="project" value="UniProtKB-ARBA"/>
</dbReference>
<keyword evidence="10" id="KW-0449">Lipoprotein</keyword>
<organism evidence="12 13">
    <name type="scientific">Heterostelium pallidum (strain ATCC 26659 / Pp 5 / PN500)</name>
    <name type="common">Cellular slime mold</name>
    <name type="synonym">Polysphondylium pallidum</name>
    <dbReference type="NCBI Taxonomy" id="670386"/>
    <lineage>
        <taxon>Eukaryota</taxon>
        <taxon>Amoebozoa</taxon>
        <taxon>Evosea</taxon>
        <taxon>Eumycetozoa</taxon>
        <taxon>Dictyostelia</taxon>
        <taxon>Acytosteliales</taxon>
        <taxon>Acytosteliaceae</taxon>
        <taxon>Heterostelium</taxon>
    </lineage>
</organism>
<dbReference type="GO" id="GO:0005886">
    <property type="term" value="C:plasma membrane"/>
    <property type="evidence" value="ECO:0007669"/>
    <property type="project" value="UniProtKB-SubCell"/>
</dbReference>
<comment type="caution">
    <text evidence="12">The sequence shown here is derived from an EMBL/GenBank/DDBJ whole genome shotgun (WGS) entry which is preliminary data.</text>
</comment>
<keyword evidence="8" id="KW-0342">GTP-binding</keyword>
<dbReference type="InterPro" id="IPR020849">
    <property type="entry name" value="Small_GTPase_Ras-type"/>
</dbReference>
<evidence type="ECO:0000313" key="13">
    <source>
        <dbReference type="Proteomes" id="UP000001396"/>
    </source>
</evidence>
<dbReference type="SMART" id="SM00176">
    <property type="entry name" value="RAN"/>
    <property type="match status" value="1"/>
</dbReference>
<dbReference type="EC" id="3.6.5.2" evidence="3"/>
<dbReference type="CDD" id="cd00876">
    <property type="entry name" value="Ras"/>
    <property type="match status" value="1"/>
</dbReference>
<keyword evidence="10" id="KW-0636">Prenylation</keyword>